<name>A0ABN2YWC2_9ACTN</name>
<dbReference type="SFLD" id="SFLDG01212">
    <property type="entry name" value="Phytoene_synthase_like"/>
    <property type="match status" value="1"/>
</dbReference>
<proteinExistence type="predicted"/>
<dbReference type="InterPro" id="IPR044843">
    <property type="entry name" value="Trans_IPPS_bact-type"/>
</dbReference>
<dbReference type="Gene3D" id="1.10.600.10">
    <property type="entry name" value="Farnesyl Diphosphate Synthase"/>
    <property type="match status" value="1"/>
</dbReference>
<reference evidence="1 2" key="1">
    <citation type="journal article" date="2019" name="Int. J. Syst. Evol. Microbiol.">
        <title>The Global Catalogue of Microorganisms (GCM) 10K type strain sequencing project: providing services to taxonomists for standard genome sequencing and annotation.</title>
        <authorList>
            <consortium name="The Broad Institute Genomics Platform"/>
            <consortium name="The Broad Institute Genome Sequencing Center for Infectious Disease"/>
            <person name="Wu L."/>
            <person name="Ma J."/>
        </authorList>
    </citation>
    <scope>NUCLEOTIDE SEQUENCE [LARGE SCALE GENOMIC DNA]</scope>
    <source>
        <strain evidence="1 2">JCM 14560</strain>
    </source>
</reference>
<dbReference type="SFLD" id="SFLDG01018">
    <property type="entry name" value="Squalene/Phytoene_Synthase_Lik"/>
    <property type="match status" value="1"/>
</dbReference>
<dbReference type="Pfam" id="PF00494">
    <property type="entry name" value="SQS_PSY"/>
    <property type="match status" value="1"/>
</dbReference>
<dbReference type="RefSeq" id="WP_344461110.1">
    <property type="nucleotide sequence ID" value="NZ_BAAANT010000003.1"/>
</dbReference>
<dbReference type="NCBIfam" id="TIGR03464">
    <property type="entry name" value="HpnC"/>
    <property type="match status" value="1"/>
</dbReference>
<comment type="caution">
    <text evidence="1">The sequence shown here is derived from an EMBL/GenBank/DDBJ whole genome shotgun (WGS) entry which is preliminary data.</text>
</comment>
<dbReference type="InterPro" id="IPR002060">
    <property type="entry name" value="Squ/phyt_synthse"/>
</dbReference>
<dbReference type="InterPro" id="IPR008949">
    <property type="entry name" value="Isoprenoid_synthase_dom_sf"/>
</dbReference>
<dbReference type="PANTHER" id="PTHR31480">
    <property type="entry name" value="BIFUNCTIONAL LYCOPENE CYCLASE/PHYTOENE SYNTHASE"/>
    <property type="match status" value="1"/>
</dbReference>
<evidence type="ECO:0000313" key="2">
    <source>
        <dbReference type="Proteomes" id="UP001422759"/>
    </source>
</evidence>
<dbReference type="SFLD" id="SFLDS00005">
    <property type="entry name" value="Isoprenoid_Synthase_Type_I"/>
    <property type="match status" value="1"/>
</dbReference>
<accession>A0ABN2YWC2</accession>
<evidence type="ECO:0000313" key="1">
    <source>
        <dbReference type="EMBL" id="GAA2133362.1"/>
    </source>
</evidence>
<sequence length="328" mass="34733">MDGTAGRSALNPAAQAVAPAATLDKADLENFPVAPSFLPAAWRTDLMAVYGFARLIDDAGDGDLADPAGVAALLGVTAPPVTPVAQSGPPSPAETGFRLALLDGLERDLDRAFEAALPGGGAEQPRHPLMRALVPLVDRHELTPEPFRRLIEANRVDQRTDRYPTYQDLIGYCTLSADPVGRLVLSIAGVSTPERVAYSDAVCSALQVVEHLQDVAEDLGHGRIYLPGEDLERFGVTEADLAEPTAGPRVRELIAFEVDRARTLLDHGAPLVGTVRGRLRLLLAGFTAGGYAALAAIEAAGYDVLAQQPKPDKRRLAVKAATLFAKGR</sequence>
<dbReference type="InterPro" id="IPR017827">
    <property type="entry name" value="HSQ_synthase_HpnC"/>
</dbReference>
<organism evidence="1 2">
    <name type="scientific">Kitasatospora kazusensis</name>
    <dbReference type="NCBI Taxonomy" id="407974"/>
    <lineage>
        <taxon>Bacteria</taxon>
        <taxon>Bacillati</taxon>
        <taxon>Actinomycetota</taxon>
        <taxon>Actinomycetes</taxon>
        <taxon>Kitasatosporales</taxon>
        <taxon>Streptomycetaceae</taxon>
        <taxon>Kitasatospora</taxon>
    </lineage>
</organism>
<dbReference type="SUPFAM" id="SSF48576">
    <property type="entry name" value="Terpenoid synthases"/>
    <property type="match status" value="1"/>
</dbReference>
<keyword evidence="2" id="KW-1185">Reference proteome</keyword>
<dbReference type="Proteomes" id="UP001422759">
    <property type="component" value="Unassembled WGS sequence"/>
</dbReference>
<dbReference type="EMBL" id="BAAANT010000003">
    <property type="protein sequence ID" value="GAA2133362.1"/>
    <property type="molecule type" value="Genomic_DNA"/>
</dbReference>
<protein>
    <submittedName>
        <fullName evidence="1">Squalene synthase HpnC</fullName>
    </submittedName>
</protein>
<gene>
    <name evidence="1" type="primary">hpnC</name>
    <name evidence="1" type="ORF">GCM10009760_09470</name>
</gene>